<dbReference type="GO" id="GO:0005886">
    <property type="term" value="C:plasma membrane"/>
    <property type="evidence" value="ECO:0007669"/>
    <property type="project" value="UniProtKB-SubCell"/>
</dbReference>
<dbReference type="InterPro" id="IPR003752">
    <property type="entry name" value="DiS_bond_form_DsbB/BdbC"/>
</dbReference>
<sequence length="179" mass="19046">MASTQPWRLWLVLAAGTTGIGLGTVLMTDILRLDPCHLCIFQRLLMLVLGTLAMGAALSTKWRAPSLAFGTLAILTALAGAATAAHQSWIQLQPVGEISCAAAQPGLIEIFVERLGELAPSLFLATGFCDDDDFRILGLTLANWSFVCFGIAAIATSWALRQSLRHTDARAAAIITPKV</sequence>
<keyword evidence="6 8" id="KW-0472">Membrane</keyword>
<reference evidence="9 10" key="1">
    <citation type="submission" date="2020-02" db="EMBL/GenBank/DDBJ databases">
        <title>Genome sequences of Thiorhodococcus mannitoliphagus and Thiorhodococcus minor, purple sulfur photosynthetic bacteria in the gammaproteobacterial family, Chromatiaceae.</title>
        <authorList>
            <person name="Aviles F.A."/>
            <person name="Meyer T.E."/>
            <person name="Kyndt J.A."/>
        </authorList>
    </citation>
    <scope>NUCLEOTIDE SEQUENCE [LARGE SCALE GENOMIC DNA]</scope>
    <source>
        <strain evidence="9 10">DSM 11518</strain>
    </source>
</reference>
<dbReference type="SUPFAM" id="SSF158442">
    <property type="entry name" value="DsbB-like"/>
    <property type="match status" value="1"/>
</dbReference>
<dbReference type="PANTHER" id="PTHR36570">
    <property type="entry name" value="DISULFIDE BOND FORMATION PROTEIN B"/>
    <property type="match status" value="1"/>
</dbReference>
<name>A0A6M0K640_9GAMM</name>
<evidence type="ECO:0000256" key="5">
    <source>
        <dbReference type="ARBA" id="ARBA00022989"/>
    </source>
</evidence>
<dbReference type="Gene3D" id="1.20.1550.10">
    <property type="entry name" value="DsbB-like"/>
    <property type="match status" value="1"/>
</dbReference>
<gene>
    <name evidence="9" type="ORF">G3446_25775</name>
</gene>
<dbReference type="InterPro" id="IPR050183">
    <property type="entry name" value="DsbB"/>
</dbReference>
<feature type="transmembrane region" description="Helical" evidence="8">
    <location>
        <begin position="67"/>
        <end position="85"/>
    </location>
</feature>
<feature type="transmembrane region" description="Helical" evidence="8">
    <location>
        <begin position="7"/>
        <end position="28"/>
    </location>
</feature>
<evidence type="ECO:0000256" key="8">
    <source>
        <dbReference type="SAM" id="Phobius"/>
    </source>
</evidence>
<comment type="subcellular location">
    <subcellularLocation>
        <location evidence="1">Cell membrane</location>
        <topology evidence="1">Multi-pass membrane protein</topology>
    </subcellularLocation>
</comment>
<dbReference type="GO" id="GO:0015035">
    <property type="term" value="F:protein-disulfide reductase activity"/>
    <property type="evidence" value="ECO:0007669"/>
    <property type="project" value="InterPro"/>
</dbReference>
<keyword evidence="2" id="KW-1003">Cell membrane</keyword>
<evidence type="ECO:0000256" key="4">
    <source>
        <dbReference type="ARBA" id="ARBA00022982"/>
    </source>
</evidence>
<accession>A0A6M0K640</accession>
<evidence type="ECO:0000256" key="3">
    <source>
        <dbReference type="ARBA" id="ARBA00022692"/>
    </source>
</evidence>
<organism evidence="9 10">
    <name type="scientific">Thiorhodococcus minor</name>
    <dbReference type="NCBI Taxonomy" id="57489"/>
    <lineage>
        <taxon>Bacteria</taxon>
        <taxon>Pseudomonadati</taxon>
        <taxon>Pseudomonadota</taxon>
        <taxon>Gammaproteobacteria</taxon>
        <taxon>Chromatiales</taxon>
        <taxon>Chromatiaceae</taxon>
        <taxon>Thiorhodococcus</taxon>
    </lineage>
</organism>
<proteinExistence type="predicted"/>
<dbReference type="InterPro" id="IPR023380">
    <property type="entry name" value="DsbB-like_sf"/>
</dbReference>
<evidence type="ECO:0000256" key="6">
    <source>
        <dbReference type="ARBA" id="ARBA00023136"/>
    </source>
</evidence>
<feature type="transmembrane region" description="Helical" evidence="8">
    <location>
        <begin position="40"/>
        <end position="60"/>
    </location>
</feature>
<dbReference type="RefSeq" id="WP_164456530.1">
    <property type="nucleotide sequence ID" value="NZ_JAAIJQ010000173.1"/>
</dbReference>
<evidence type="ECO:0000256" key="1">
    <source>
        <dbReference type="ARBA" id="ARBA00004651"/>
    </source>
</evidence>
<evidence type="ECO:0000256" key="2">
    <source>
        <dbReference type="ARBA" id="ARBA00022475"/>
    </source>
</evidence>
<dbReference type="EMBL" id="JAAIJQ010000173">
    <property type="protein sequence ID" value="NEV65202.1"/>
    <property type="molecule type" value="Genomic_DNA"/>
</dbReference>
<dbReference type="PANTHER" id="PTHR36570:SF3">
    <property type="entry name" value="DISULFIDE BOND FORMATION PROTEIN B"/>
    <property type="match status" value="1"/>
</dbReference>
<dbReference type="Proteomes" id="UP000483379">
    <property type="component" value="Unassembled WGS sequence"/>
</dbReference>
<keyword evidence="5 8" id="KW-1133">Transmembrane helix</keyword>
<dbReference type="Pfam" id="PF02600">
    <property type="entry name" value="DsbB"/>
    <property type="match status" value="1"/>
</dbReference>
<evidence type="ECO:0000313" key="9">
    <source>
        <dbReference type="EMBL" id="NEV65202.1"/>
    </source>
</evidence>
<feature type="transmembrane region" description="Helical" evidence="8">
    <location>
        <begin position="141"/>
        <end position="160"/>
    </location>
</feature>
<keyword evidence="4" id="KW-0813">Transport</keyword>
<dbReference type="GO" id="GO:0006457">
    <property type="term" value="P:protein folding"/>
    <property type="evidence" value="ECO:0007669"/>
    <property type="project" value="InterPro"/>
</dbReference>
<keyword evidence="3 8" id="KW-0812">Transmembrane</keyword>
<evidence type="ECO:0000313" key="10">
    <source>
        <dbReference type="Proteomes" id="UP000483379"/>
    </source>
</evidence>
<evidence type="ECO:0000256" key="7">
    <source>
        <dbReference type="ARBA" id="ARBA00023284"/>
    </source>
</evidence>
<dbReference type="AlphaFoldDB" id="A0A6M0K640"/>
<keyword evidence="7" id="KW-0676">Redox-active center</keyword>
<comment type="caution">
    <text evidence="9">The sequence shown here is derived from an EMBL/GenBank/DDBJ whole genome shotgun (WGS) entry which is preliminary data.</text>
</comment>
<keyword evidence="4" id="KW-0249">Electron transport</keyword>
<keyword evidence="10" id="KW-1185">Reference proteome</keyword>
<protein>
    <submittedName>
        <fullName evidence="9">Disulfide bond formation protein B</fullName>
    </submittedName>
</protein>